<dbReference type="SUPFAM" id="SSF52540">
    <property type="entry name" value="P-loop containing nucleoside triphosphate hydrolases"/>
    <property type="match status" value="1"/>
</dbReference>
<keyword evidence="3 5" id="KW-0808">Transferase</keyword>
<keyword evidence="8" id="KW-1185">Reference proteome</keyword>
<gene>
    <name evidence="7" type="ORF">DC041_0000087</name>
</gene>
<dbReference type="AlphaFoldDB" id="A0A430Q680"/>
<accession>A0A430Q680</accession>
<keyword evidence="6" id="KW-0472">Membrane</keyword>
<evidence type="ECO:0000256" key="4">
    <source>
        <dbReference type="ARBA" id="ARBA00048460"/>
    </source>
</evidence>
<dbReference type="Pfam" id="PF13469">
    <property type="entry name" value="Sulfotransfer_3"/>
    <property type="match status" value="1"/>
</dbReference>
<keyword evidence="6" id="KW-1133">Transmembrane helix</keyword>
<protein>
    <recommendedName>
        <fullName evidence="2 5">Protein-tyrosine sulfotransferase</fullName>
        <ecNumber evidence="2 5">2.8.2.20</ecNumber>
    </recommendedName>
</protein>
<dbReference type="InterPro" id="IPR026634">
    <property type="entry name" value="TPST-like"/>
</dbReference>
<feature type="transmembrane region" description="Helical" evidence="6">
    <location>
        <begin position="12"/>
        <end position="30"/>
    </location>
</feature>
<proteinExistence type="inferred from homology"/>
<dbReference type="GO" id="GO:0008476">
    <property type="term" value="F:protein-tyrosine sulfotransferase activity"/>
    <property type="evidence" value="ECO:0007669"/>
    <property type="project" value="UniProtKB-EC"/>
</dbReference>
<dbReference type="Gene3D" id="3.40.50.300">
    <property type="entry name" value="P-loop containing nucleotide triphosphate hydrolases"/>
    <property type="match status" value="1"/>
</dbReference>
<evidence type="ECO:0000256" key="3">
    <source>
        <dbReference type="ARBA" id="ARBA00022679"/>
    </source>
</evidence>
<dbReference type="GO" id="GO:0005794">
    <property type="term" value="C:Golgi apparatus"/>
    <property type="evidence" value="ECO:0007669"/>
    <property type="project" value="UniProtKB-ARBA"/>
</dbReference>
<evidence type="ECO:0000256" key="1">
    <source>
        <dbReference type="ARBA" id="ARBA00009988"/>
    </source>
</evidence>
<evidence type="ECO:0000313" key="7">
    <source>
        <dbReference type="EMBL" id="RTG83211.1"/>
    </source>
</evidence>
<comment type="caution">
    <text evidence="7">The sequence shown here is derived from an EMBL/GenBank/DDBJ whole genome shotgun (WGS) entry which is preliminary data.</text>
</comment>
<organism evidence="7 8">
    <name type="scientific">Schistosoma bovis</name>
    <name type="common">Blood fluke</name>
    <dbReference type="NCBI Taxonomy" id="6184"/>
    <lineage>
        <taxon>Eukaryota</taxon>
        <taxon>Metazoa</taxon>
        <taxon>Spiralia</taxon>
        <taxon>Lophotrochozoa</taxon>
        <taxon>Platyhelminthes</taxon>
        <taxon>Trematoda</taxon>
        <taxon>Digenea</taxon>
        <taxon>Strigeidida</taxon>
        <taxon>Schistosomatoidea</taxon>
        <taxon>Schistosomatidae</taxon>
        <taxon>Schistosoma</taxon>
    </lineage>
</organism>
<dbReference type="EC" id="2.8.2.20" evidence="2 5"/>
<reference evidence="7 8" key="1">
    <citation type="journal article" date="2019" name="PLoS Pathog.">
        <title>Genome sequence of the bovine parasite Schistosoma bovis Tanzania.</title>
        <authorList>
            <person name="Oey H."/>
            <person name="Zakrzewski M."/>
            <person name="Gobert G."/>
            <person name="Gravermann K."/>
            <person name="Stoye J."/>
            <person name="Jones M."/>
            <person name="Mcmanus D."/>
            <person name="Krause L."/>
        </authorList>
    </citation>
    <scope>NUCLEOTIDE SEQUENCE [LARGE SCALE GENOMIC DNA]</scope>
    <source>
        <strain evidence="7 8">TAN1997</strain>
    </source>
</reference>
<comment type="catalytic activity">
    <reaction evidence="4 5">
        <text>L-tyrosyl-[protein] + 3'-phosphoadenylyl sulfate = O-sulfo-L-tyrosine-[protein] + adenosine 3',5'-bisphosphate + H(+)</text>
        <dbReference type="Rhea" id="RHEA:16801"/>
        <dbReference type="Rhea" id="RHEA-COMP:10136"/>
        <dbReference type="Rhea" id="RHEA-COMP:11688"/>
        <dbReference type="ChEBI" id="CHEBI:15378"/>
        <dbReference type="ChEBI" id="CHEBI:46858"/>
        <dbReference type="ChEBI" id="CHEBI:58339"/>
        <dbReference type="ChEBI" id="CHEBI:58343"/>
        <dbReference type="ChEBI" id="CHEBI:65286"/>
        <dbReference type="EC" id="2.8.2.20"/>
    </reaction>
</comment>
<dbReference type="Proteomes" id="UP000290809">
    <property type="component" value="Unassembled WGS sequence"/>
</dbReference>
<dbReference type="InterPro" id="IPR027417">
    <property type="entry name" value="P-loop_NTPase"/>
</dbReference>
<keyword evidence="6" id="KW-0812">Transmembrane</keyword>
<dbReference type="EMBL" id="QMKO01002540">
    <property type="protein sequence ID" value="RTG83211.1"/>
    <property type="molecule type" value="Genomic_DNA"/>
</dbReference>
<dbReference type="STRING" id="6184.A0A430Q680"/>
<evidence type="ECO:0000313" key="8">
    <source>
        <dbReference type="Proteomes" id="UP000290809"/>
    </source>
</evidence>
<evidence type="ECO:0000256" key="2">
    <source>
        <dbReference type="ARBA" id="ARBA00013262"/>
    </source>
</evidence>
<sequence>MLIGVNNAVKLFGLCSVYIWALFIISKHIIHNQPELTQPTDKLEEIPKLSTDADLRNLPLIFIGGHQSSGVNNAVKLFGLCSVYIWALFIISKHIIHNQPELTQPTDKLEEIPKLSTDADLRNLPLIFIGGHQSSGVNNAVKLFGLCSVYIWALFIISKHIIHNQPELTQPTDKLEEIPKLSTDADLRNLPLIFIGGHQSSGTGLLRVLLDVHPMVRCGPEPVVTREILKLRPNNRDRQDRLSQSGVTQSVLDNAIAGFIVSILKNMGPPADRLCHKDPSSYIYLRYLSELFPKAKFIHAVRDGRGAIMSTIIHEASSVQFVKAIHKESLYAWSNSNSIIPRNLITTMHQNNSLLARLGYTSGNIPPDYEEMCEVDLKL</sequence>
<comment type="similarity">
    <text evidence="1 5">Belongs to the protein sulfotransferase family.</text>
</comment>
<dbReference type="PANTHER" id="PTHR12788">
    <property type="entry name" value="PROTEIN-TYROSINE SULFOTRANSFERASE 2"/>
    <property type="match status" value="1"/>
</dbReference>
<dbReference type="PANTHER" id="PTHR12788:SF10">
    <property type="entry name" value="PROTEIN-TYROSINE SULFOTRANSFERASE"/>
    <property type="match status" value="1"/>
</dbReference>
<evidence type="ECO:0000256" key="6">
    <source>
        <dbReference type="SAM" id="Phobius"/>
    </source>
</evidence>
<comment type="function">
    <text evidence="5">Catalyzes the O-sulfation of tyrosine residues within acidic motifs of polypeptides, using 3'-phosphoadenylyl sulfate (PAPS) as cosubstrate.</text>
</comment>
<name>A0A430Q680_SCHBO</name>
<evidence type="ECO:0000256" key="5">
    <source>
        <dbReference type="RuleBase" id="RU365018"/>
    </source>
</evidence>